<dbReference type="Proteomes" id="UP000828390">
    <property type="component" value="Unassembled WGS sequence"/>
</dbReference>
<name>A0A9D3Y067_DREPO</name>
<organism evidence="1 2">
    <name type="scientific">Dreissena polymorpha</name>
    <name type="common">Zebra mussel</name>
    <name type="synonym">Mytilus polymorpha</name>
    <dbReference type="NCBI Taxonomy" id="45954"/>
    <lineage>
        <taxon>Eukaryota</taxon>
        <taxon>Metazoa</taxon>
        <taxon>Spiralia</taxon>
        <taxon>Lophotrochozoa</taxon>
        <taxon>Mollusca</taxon>
        <taxon>Bivalvia</taxon>
        <taxon>Autobranchia</taxon>
        <taxon>Heteroconchia</taxon>
        <taxon>Euheterodonta</taxon>
        <taxon>Imparidentia</taxon>
        <taxon>Neoheterodontei</taxon>
        <taxon>Myida</taxon>
        <taxon>Dreissenoidea</taxon>
        <taxon>Dreissenidae</taxon>
        <taxon>Dreissena</taxon>
    </lineage>
</organism>
<accession>A0A9D3Y067</accession>
<dbReference type="EMBL" id="JAIWYP010000061">
    <property type="protein sequence ID" value="KAH3690531.1"/>
    <property type="molecule type" value="Genomic_DNA"/>
</dbReference>
<keyword evidence="2" id="KW-1185">Reference proteome</keyword>
<protein>
    <submittedName>
        <fullName evidence="1">Uncharacterized protein</fullName>
    </submittedName>
</protein>
<reference evidence="1" key="1">
    <citation type="journal article" date="2019" name="bioRxiv">
        <title>The Genome of the Zebra Mussel, Dreissena polymorpha: A Resource for Invasive Species Research.</title>
        <authorList>
            <person name="McCartney M.A."/>
            <person name="Auch B."/>
            <person name="Kono T."/>
            <person name="Mallez S."/>
            <person name="Zhang Y."/>
            <person name="Obille A."/>
            <person name="Becker A."/>
            <person name="Abrahante J.E."/>
            <person name="Garbe J."/>
            <person name="Badalamenti J.P."/>
            <person name="Herman A."/>
            <person name="Mangelson H."/>
            <person name="Liachko I."/>
            <person name="Sullivan S."/>
            <person name="Sone E.D."/>
            <person name="Koren S."/>
            <person name="Silverstein K.A.T."/>
            <person name="Beckman K.B."/>
            <person name="Gohl D.M."/>
        </authorList>
    </citation>
    <scope>NUCLEOTIDE SEQUENCE</scope>
    <source>
        <strain evidence="1">Duluth1</strain>
        <tissue evidence="1">Whole animal</tissue>
    </source>
</reference>
<evidence type="ECO:0000313" key="2">
    <source>
        <dbReference type="Proteomes" id="UP000828390"/>
    </source>
</evidence>
<dbReference type="AlphaFoldDB" id="A0A9D3Y067"/>
<evidence type="ECO:0000313" key="1">
    <source>
        <dbReference type="EMBL" id="KAH3690531.1"/>
    </source>
</evidence>
<sequence>MCPQSCFKYIPKLWTVALRHGNDRYMKYFKCVDRQRIAGGGRVGGAGREDCKMQETFDTRHRSCVF</sequence>
<gene>
    <name evidence="1" type="ORF">DPMN_194238</name>
</gene>
<reference evidence="1" key="2">
    <citation type="submission" date="2020-11" db="EMBL/GenBank/DDBJ databases">
        <authorList>
            <person name="McCartney M.A."/>
            <person name="Auch B."/>
            <person name="Kono T."/>
            <person name="Mallez S."/>
            <person name="Becker A."/>
            <person name="Gohl D.M."/>
            <person name="Silverstein K.A.T."/>
            <person name="Koren S."/>
            <person name="Bechman K.B."/>
            <person name="Herman A."/>
            <person name="Abrahante J.E."/>
            <person name="Garbe J."/>
        </authorList>
    </citation>
    <scope>NUCLEOTIDE SEQUENCE</scope>
    <source>
        <strain evidence="1">Duluth1</strain>
        <tissue evidence="1">Whole animal</tissue>
    </source>
</reference>
<proteinExistence type="predicted"/>
<comment type="caution">
    <text evidence="1">The sequence shown here is derived from an EMBL/GenBank/DDBJ whole genome shotgun (WGS) entry which is preliminary data.</text>
</comment>